<dbReference type="GO" id="GO:0005737">
    <property type="term" value="C:cytoplasm"/>
    <property type="evidence" value="ECO:0007669"/>
    <property type="project" value="TreeGrafter"/>
</dbReference>
<evidence type="ECO:0000259" key="9">
    <source>
        <dbReference type="Pfam" id="PF01048"/>
    </source>
</evidence>
<dbReference type="Proteomes" id="UP000245412">
    <property type="component" value="Unassembled WGS sequence"/>
</dbReference>
<keyword evidence="5 7" id="KW-0808">Transferase</keyword>
<dbReference type="NCBIfam" id="NF006054">
    <property type="entry name" value="PRK08202.1"/>
    <property type="match status" value="1"/>
</dbReference>
<feature type="domain" description="Nucleoside phosphorylase" evidence="9">
    <location>
        <begin position="25"/>
        <end position="270"/>
    </location>
</feature>
<evidence type="ECO:0000256" key="8">
    <source>
        <dbReference type="PIRSR" id="PIRSR000477-2"/>
    </source>
</evidence>
<evidence type="ECO:0000256" key="7">
    <source>
        <dbReference type="PIRNR" id="PIRNR000477"/>
    </source>
</evidence>
<dbReference type="InterPro" id="IPR011268">
    <property type="entry name" value="Purine_phosphorylase"/>
</dbReference>
<comment type="function">
    <text evidence="1">The purine nucleoside phosphorylases catalyze the phosphorolytic breakdown of the N-glycosidic bond in the beta-(deoxy)ribonucleoside molecules, with the formation of the corresponding free purine bases and pentose-1-phosphate. Cleaves guanosine, inosine, 2'-deoxyguanosine and 2'-deoxyinosine.</text>
</comment>
<dbReference type="InterPro" id="IPR000845">
    <property type="entry name" value="Nucleoside_phosphorylase_d"/>
</dbReference>
<feature type="binding site" evidence="8">
    <location>
        <position position="114"/>
    </location>
    <ligand>
        <name>phosphate</name>
        <dbReference type="ChEBI" id="CHEBI:43474"/>
    </ligand>
</feature>
<sequence>MNQAYEKLLRCYESFKSRIDFKPEVALILGSGLGDYGESIQIEAVLDYHDIEGFPVSTVPGHKGRFLFGYVGEVPVVIMQGRVHYYEGYAMEDVVLPTRLMKMMGARVLFLTNAAGGVNYDFAAGDFMMITDQISNFVPSPLIGPNIDELGLRFSDMSEIYDKDLREILRSTARELDIPLKEGVYVQLTGPNFETPSEVKMCRILGGDAVGMSTACEAVAANHMGMKICGISCISNLGCGMTDEPLSHEEVQETADRVAPLFKELITASIIRIGKMLEKEKKGE</sequence>
<accession>A0AB73T3S7</accession>
<dbReference type="EC" id="2.4.2.1" evidence="7"/>
<feature type="binding site" evidence="8">
    <location>
        <begin position="82"/>
        <end position="84"/>
    </location>
    <ligand>
        <name>phosphate</name>
        <dbReference type="ChEBI" id="CHEBI:43474"/>
    </ligand>
</feature>
<dbReference type="InterPro" id="IPR011270">
    <property type="entry name" value="Pur_Nuc_Pase_Ino/Guo-sp"/>
</dbReference>
<feature type="binding site" evidence="8">
    <location>
        <position position="31"/>
    </location>
    <ligand>
        <name>phosphate</name>
        <dbReference type="ChEBI" id="CHEBI:43474"/>
    </ligand>
</feature>
<evidence type="ECO:0000256" key="5">
    <source>
        <dbReference type="ARBA" id="ARBA00022679"/>
    </source>
</evidence>
<gene>
    <name evidence="10" type="ORF">C7383_10630</name>
</gene>
<name>A0AB73T3S7_9FIRM</name>
<dbReference type="AlphaFoldDB" id="A0AB73T3S7"/>
<protein>
    <recommendedName>
        <fullName evidence="7">Purine nucleoside phosphorylase</fullName>
        <ecNumber evidence="7">2.4.2.1</ecNumber>
    </recommendedName>
    <alternativeName>
        <fullName evidence="7">Inosine-guanosine phosphorylase</fullName>
    </alternativeName>
</protein>
<evidence type="ECO:0000256" key="3">
    <source>
        <dbReference type="ARBA" id="ARBA00006751"/>
    </source>
</evidence>
<comment type="pathway">
    <text evidence="2 7">Purine metabolism; purine nucleoside salvage.</text>
</comment>
<dbReference type="PIRSF" id="PIRSF000477">
    <property type="entry name" value="PurNPase"/>
    <property type="match status" value="1"/>
</dbReference>
<keyword evidence="4 7" id="KW-0328">Glycosyltransferase</keyword>
<comment type="caution">
    <text evidence="10">The sequence shown here is derived from an EMBL/GenBank/DDBJ whole genome shotgun (WGS) entry which is preliminary data.</text>
</comment>
<proteinExistence type="inferred from homology"/>
<dbReference type="RefSeq" id="WP_109626407.1">
    <property type="nucleotide sequence ID" value="NZ_CABJAT010000006.1"/>
</dbReference>
<dbReference type="PANTHER" id="PTHR11904">
    <property type="entry name" value="METHYLTHIOADENOSINE/PURINE NUCLEOSIDE PHOSPHORYLASE"/>
    <property type="match status" value="1"/>
</dbReference>
<evidence type="ECO:0000256" key="4">
    <source>
        <dbReference type="ARBA" id="ARBA00022676"/>
    </source>
</evidence>
<evidence type="ECO:0000256" key="6">
    <source>
        <dbReference type="ARBA" id="ARBA00048556"/>
    </source>
</evidence>
<dbReference type="SUPFAM" id="SSF53167">
    <property type="entry name" value="Purine and uridine phosphorylases"/>
    <property type="match status" value="1"/>
</dbReference>
<comment type="similarity">
    <text evidence="3 7">Belongs to the PNP/MTAP phosphorylase family.</text>
</comment>
<evidence type="ECO:0000313" key="11">
    <source>
        <dbReference type="Proteomes" id="UP000245412"/>
    </source>
</evidence>
<keyword evidence="11" id="KW-1185">Reference proteome</keyword>
<dbReference type="CDD" id="cd09009">
    <property type="entry name" value="PNP-EcPNPII_like"/>
    <property type="match status" value="1"/>
</dbReference>
<evidence type="ECO:0000256" key="1">
    <source>
        <dbReference type="ARBA" id="ARBA00002678"/>
    </source>
</evidence>
<dbReference type="InterPro" id="IPR035994">
    <property type="entry name" value="Nucleoside_phosphorylase_sf"/>
</dbReference>
<feature type="binding site" evidence="8">
    <location>
        <position position="236"/>
    </location>
    <ligand>
        <name>a purine D-ribonucleoside</name>
        <dbReference type="ChEBI" id="CHEBI:142355"/>
    </ligand>
</feature>
<dbReference type="GO" id="GO:0009116">
    <property type="term" value="P:nucleoside metabolic process"/>
    <property type="evidence" value="ECO:0007669"/>
    <property type="project" value="InterPro"/>
</dbReference>
<feature type="binding site" evidence="8">
    <location>
        <position position="194"/>
    </location>
    <ligand>
        <name>a purine D-ribonucleoside</name>
        <dbReference type="ChEBI" id="CHEBI:142355"/>
    </ligand>
</feature>
<dbReference type="GO" id="GO:0004731">
    <property type="term" value="F:purine-nucleoside phosphorylase activity"/>
    <property type="evidence" value="ECO:0007669"/>
    <property type="project" value="UniProtKB-EC"/>
</dbReference>
<dbReference type="EMBL" id="QGGY01000006">
    <property type="protein sequence ID" value="PWJ75460.1"/>
    <property type="molecule type" value="Genomic_DNA"/>
</dbReference>
<organism evidence="10 11">
    <name type="scientific">Murimonas intestini</name>
    <dbReference type="NCBI Taxonomy" id="1337051"/>
    <lineage>
        <taxon>Bacteria</taxon>
        <taxon>Bacillati</taxon>
        <taxon>Bacillota</taxon>
        <taxon>Clostridia</taxon>
        <taxon>Lachnospirales</taxon>
        <taxon>Lachnospiraceae</taxon>
        <taxon>Murimonas</taxon>
    </lineage>
</organism>
<comment type="catalytic activity">
    <reaction evidence="6">
        <text>a purine 2'-deoxy-D-ribonucleoside + phosphate = a purine nucleobase + 2-deoxy-alpha-D-ribose 1-phosphate</text>
        <dbReference type="Rhea" id="RHEA:36431"/>
        <dbReference type="ChEBI" id="CHEBI:26386"/>
        <dbReference type="ChEBI" id="CHEBI:43474"/>
        <dbReference type="ChEBI" id="CHEBI:57259"/>
        <dbReference type="ChEBI" id="CHEBI:142361"/>
        <dbReference type="EC" id="2.4.2.1"/>
    </reaction>
</comment>
<feature type="binding site" evidence="8">
    <location>
        <position position="213"/>
    </location>
    <ligand>
        <name>phosphate</name>
        <dbReference type="ChEBI" id="CHEBI:43474"/>
    </ligand>
</feature>
<dbReference type="NCBIfam" id="TIGR01697">
    <property type="entry name" value="PNPH-PUNA-XAPA"/>
    <property type="match status" value="1"/>
</dbReference>
<dbReference type="NCBIfam" id="TIGR01700">
    <property type="entry name" value="PNPH"/>
    <property type="match status" value="1"/>
</dbReference>
<dbReference type="PANTHER" id="PTHR11904:SF9">
    <property type="entry name" value="PURINE NUCLEOSIDE PHOSPHORYLASE-RELATED"/>
    <property type="match status" value="1"/>
</dbReference>
<dbReference type="Gene3D" id="3.40.50.1580">
    <property type="entry name" value="Nucleoside phosphorylase domain"/>
    <property type="match status" value="1"/>
</dbReference>
<evidence type="ECO:0000313" key="10">
    <source>
        <dbReference type="EMBL" id="PWJ75460.1"/>
    </source>
</evidence>
<evidence type="ECO:0000256" key="2">
    <source>
        <dbReference type="ARBA" id="ARBA00005058"/>
    </source>
</evidence>
<dbReference type="Pfam" id="PF01048">
    <property type="entry name" value="PNP_UDP_1"/>
    <property type="match status" value="1"/>
</dbReference>
<feature type="binding site" evidence="8">
    <location>
        <position position="62"/>
    </location>
    <ligand>
        <name>phosphate</name>
        <dbReference type="ChEBI" id="CHEBI:43474"/>
    </ligand>
</feature>
<reference evidence="10 11" key="1">
    <citation type="submission" date="2018-05" db="EMBL/GenBank/DDBJ databases">
        <authorList>
            <person name="Goeker M."/>
            <person name="Huntemann M."/>
            <person name="Clum A."/>
            <person name="Pillay M."/>
            <person name="Palaniappan K."/>
            <person name="Varghese N."/>
            <person name="Mikhailova N."/>
            <person name="Stamatis D."/>
            <person name="Reddy T."/>
            <person name="Daum C."/>
            <person name="Shapiro N."/>
            <person name="Ivanova N."/>
            <person name="Kyrpides N."/>
            <person name="Woyke T."/>
        </authorList>
    </citation>
    <scope>NUCLEOTIDE SEQUENCE [LARGE SCALE GENOMIC DNA]</scope>
    <source>
        <strain evidence="10 11">DSM 26524</strain>
    </source>
</reference>